<dbReference type="Pfam" id="PF11923">
    <property type="entry name" value="NFACT-C"/>
    <property type="match status" value="1"/>
</dbReference>
<feature type="compositionally biased region" description="Basic residues" evidence="6">
    <location>
        <begin position="905"/>
        <end position="921"/>
    </location>
</feature>
<evidence type="ECO:0000256" key="5">
    <source>
        <dbReference type="SAM" id="Coils"/>
    </source>
</evidence>
<evidence type="ECO:0000259" key="7">
    <source>
        <dbReference type="Pfam" id="PF05670"/>
    </source>
</evidence>
<keyword evidence="3" id="KW-0963">Cytoplasm</keyword>
<feature type="compositionally biased region" description="Low complexity" evidence="6">
    <location>
        <begin position="962"/>
        <end position="988"/>
    </location>
</feature>
<feature type="region of interest" description="Disordered" evidence="6">
    <location>
        <begin position="671"/>
        <end position="998"/>
    </location>
</feature>
<evidence type="ECO:0000256" key="2">
    <source>
        <dbReference type="ARBA" id="ARBA00008318"/>
    </source>
</evidence>
<feature type="domain" description="NFACT RNA-binding" evidence="7">
    <location>
        <begin position="531"/>
        <end position="642"/>
    </location>
</feature>
<keyword evidence="4 5" id="KW-0175">Coiled coil</keyword>
<evidence type="ECO:0000256" key="3">
    <source>
        <dbReference type="ARBA" id="ARBA00022490"/>
    </source>
</evidence>
<dbReference type="InterPro" id="IPR051608">
    <property type="entry name" value="RQC_Subunit_NEMF"/>
</dbReference>
<feature type="compositionally biased region" description="Polar residues" evidence="6">
    <location>
        <begin position="747"/>
        <end position="759"/>
    </location>
</feature>
<dbReference type="InterPro" id="IPR008532">
    <property type="entry name" value="NFACT_RNA-bd"/>
</dbReference>
<organism evidence="9 10">
    <name type="scientific">Coccomyxa viridis</name>
    <dbReference type="NCBI Taxonomy" id="1274662"/>
    <lineage>
        <taxon>Eukaryota</taxon>
        <taxon>Viridiplantae</taxon>
        <taxon>Chlorophyta</taxon>
        <taxon>core chlorophytes</taxon>
        <taxon>Trebouxiophyceae</taxon>
        <taxon>Trebouxiophyceae incertae sedis</taxon>
        <taxon>Coccomyxaceae</taxon>
        <taxon>Coccomyxa</taxon>
    </lineage>
</organism>
<feature type="region of interest" description="Disordered" evidence="6">
    <location>
        <begin position="433"/>
        <end position="457"/>
    </location>
</feature>
<dbReference type="EMBL" id="CAXHTA020000020">
    <property type="protein sequence ID" value="CAL5229155.1"/>
    <property type="molecule type" value="Genomic_DNA"/>
</dbReference>
<comment type="subcellular location">
    <subcellularLocation>
        <location evidence="1">Cytoplasm</location>
    </subcellularLocation>
</comment>
<dbReference type="PANTHER" id="PTHR15239">
    <property type="entry name" value="NUCLEAR EXPORT MEDIATOR FACTOR NEMF"/>
    <property type="match status" value="1"/>
</dbReference>
<feature type="coiled-coil region" evidence="5">
    <location>
        <begin position="340"/>
        <end position="374"/>
    </location>
</feature>
<proteinExistence type="inferred from homology"/>
<dbReference type="InterPro" id="IPR021846">
    <property type="entry name" value="NFACT-C"/>
</dbReference>
<feature type="compositionally biased region" description="Low complexity" evidence="6">
    <location>
        <begin position="938"/>
        <end position="952"/>
    </location>
</feature>
<gene>
    <name evidence="9" type="primary">g12429</name>
    <name evidence="9" type="ORF">VP750_LOCUS11061</name>
</gene>
<reference evidence="9 10" key="1">
    <citation type="submission" date="2024-06" db="EMBL/GenBank/DDBJ databases">
        <authorList>
            <person name="Kraege A."/>
            <person name="Thomma B."/>
        </authorList>
    </citation>
    <scope>NUCLEOTIDE SEQUENCE [LARGE SCALE GENOMIC DNA]</scope>
</reference>
<dbReference type="Proteomes" id="UP001497392">
    <property type="component" value="Unassembled WGS sequence"/>
</dbReference>
<evidence type="ECO:0000256" key="1">
    <source>
        <dbReference type="ARBA" id="ARBA00004496"/>
    </source>
</evidence>
<comment type="similarity">
    <text evidence="2">Belongs to the NEMF family.</text>
</comment>
<feature type="region of interest" description="Disordered" evidence="6">
    <location>
        <begin position="263"/>
        <end position="286"/>
    </location>
</feature>
<keyword evidence="10" id="KW-1185">Reference proteome</keyword>
<evidence type="ECO:0000313" key="10">
    <source>
        <dbReference type="Proteomes" id="UP001497392"/>
    </source>
</evidence>
<feature type="compositionally biased region" description="Basic and acidic residues" evidence="6">
    <location>
        <begin position="816"/>
        <end position="830"/>
    </location>
</feature>
<evidence type="ECO:0000256" key="6">
    <source>
        <dbReference type="SAM" id="MobiDB-lite"/>
    </source>
</evidence>
<feature type="compositionally biased region" description="Acidic residues" evidence="6">
    <location>
        <begin position="433"/>
        <end position="452"/>
    </location>
</feature>
<evidence type="ECO:0000259" key="8">
    <source>
        <dbReference type="Pfam" id="PF11923"/>
    </source>
</evidence>
<dbReference type="Pfam" id="PF05670">
    <property type="entry name" value="NFACT-R_1"/>
    <property type="match status" value="1"/>
</dbReference>
<evidence type="ECO:0000256" key="4">
    <source>
        <dbReference type="ARBA" id="ARBA00023054"/>
    </source>
</evidence>
<feature type="compositionally biased region" description="Basic and acidic residues" evidence="6">
    <location>
        <begin position="887"/>
        <end position="896"/>
    </location>
</feature>
<feature type="domain" description="NFACT protein C-terminal" evidence="8">
    <location>
        <begin position="1020"/>
        <end position="1111"/>
    </location>
</feature>
<feature type="compositionally biased region" description="Basic residues" evidence="6">
    <location>
        <begin position="873"/>
        <end position="886"/>
    </location>
</feature>
<evidence type="ECO:0000313" key="9">
    <source>
        <dbReference type="EMBL" id="CAL5229155.1"/>
    </source>
</evidence>
<protein>
    <submittedName>
        <fullName evidence="9">G12429 protein</fullName>
    </submittedName>
</protein>
<dbReference type="Pfam" id="PF05833">
    <property type="entry name" value="NFACT_N"/>
    <property type="match status" value="1"/>
</dbReference>
<feature type="compositionally biased region" description="Acidic residues" evidence="6">
    <location>
        <begin position="680"/>
        <end position="715"/>
    </location>
</feature>
<feature type="compositionally biased region" description="Low complexity" evidence="6">
    <location>
        <begin position="858"/>
        <end position="872"/>
    </location>
</feature>
<dbReference type="Gene3D" id="2.30.310.10">
    <property type="entry name" value="ibrinogen binding protein from staphylococcus aureus domain"/>
    <property type="match status" value="1"/>
</dbReference>
<dbReference type="PANTHER" id="PTHR15239:SF6">
    <property type="entry name" value="RIBOSOME QUALITY CONTROL COMPLEX SUBUNIT NEMF"/>
    <property type="match status" value="1"/>
</dbReference>
<sequence>MVKQRMSTADVAGETACLRQKLLGMRVANVYDVNPKTYIIKLSRSGEDGEKAHLVLESGTRFNTTQYMKEKADTPSNFTLKLRKHLRTRRLDEVKQLGVDRVVDFSFGTGEACYHLILELYAQGNVILTDANYEILTLLRSHRDDNKGISFMARHAYPIHSIRLYTPLEMGQLQSALESADDKQNLRGALGSVMVHGPAVCEHCIATAQLQPGRKPKREPLSEPELAALFKAVQEWEAWLSACETSAPEGFIAARRTGAVGDSEAKDAAAGSQEVPPEGANGKLDDGLVYESYDPLRLQQNEGRELLPFPTFDAALDEFYAKIEGQKAEQARRQQEQAALMKLEKIRLDQTQRAQTLEEEAREAEQKATVIEINAEAVDGAINAVRGALAQGLSWAELERLIRDEREGGNPVAGLIRKLSLERNKITVELPDWVEDGLEDAESDSEADSEDEQQPKQTPTVMVEVDLDMNAHANARAWHGDRKARTVKQHKTIEANKKALAVADKKVQIQLSKVKAVNATQQLRKPHWFEKFNWFVTSENHLVLSGRDAQQNELLVKRYLRKDDLYVHADLHGAATTIVRNNDPTKAVPPFSISQAGAACVCRSQAWDAKIVTSAWWVHASQVSKTAPSGEYLPTGSFMIRGKKNFLPPHPLVMGLSFLFKLDESSLAGHLGERAPRTADDEDEGADVAEEEAVDVPEDADEAASDEEAQAEDPPAEAANGMAEKSSSDALEAFLDSAPDPFRARPPTSTKAASSNLGRQDSRAAGQYSKYGLDAPGSASAGQEADAEDEEGELALGEANGVDEQGGNGAPRRHLSAAERKALKKGKEADGSAPGAEQAADPELEAARKAERERRTAKAVIQEEAEAAAALARGKRSKLKRAKNKYAHQDDEDRQLALEVLAPAGKKKSVKEKRELRKAKKKDPEVVTAAAARKPTPEELAAAGARLGPRAQAEAEERAAAEEAAAAAEQASSASEESSSEGSGEEQQNGNLKAEDSKDAKEIAAILAEEHVELVAEEDREKLQELDSLTGQPRATDILLYALPMCAPYNALQNYKLKVKMTPGSQRKGRAARQAVELLSRAHDATAREKELLKQVPETEVISAMIGNVKLAMPGLSKLVTEQRKGKKKKG</sequence>
<feature type="compositionally biased region" description="Basic and acidic residues" evidence="6">
    <location>
        <begin position="845"/>
        <end position="856"/>
    </location>
</feature>
<name>A0ABP1GCZ0_9CHLO</name>
<comment type="caution">
    <text evidence="9">The sequence shown here is derived from an EMBL/GenBank/DDBJ whole genome shotgun (WGS) entry which is preliminary data.</text>
</comment>
<accession>A0ABP1GCZ0</accession>